<comment type="caution">
    <text evidence="3">The sequence shown here is derived from an EMBL/GenBank/DDBJ whole genome shotgun (WGS) entry which is preliminary data.</text>
</comment>
<dbReference type="GO" id="GO:0005524">
    <property type="term" value="F:ATP binding"/>
    <property type="evidence" value="ECO:0007669"/>
    <property type="project" value="UniProtKB-KW"/>
</dbReference>
<dbReference type="Proteomes" id="UP001149719">
    <property type="component" value="Unassembled WGS sequence"/>
</dbReference>
<dbReference type="CDD" id="cd00009">
    <property type="entry name" value="AAA"/>
    <property type="match status" value="1"/>
</dbReference>
<keyword evidence="3" id="KW-0547">Nucleotide-binding</keyword>
<proteinExistence type="predicted"/>
<evidence type="ECO:0000313" key="4">
    <source>
        <dbReference type="Proteomes" id="UP001149719"/>
    </source>
</evidence>
<feature type="compositionally biased region" description="Basic and acidic residues" evidence="1">
    <location>
        <begin position="334"/>
        <end position="344"/>
    </location>
</feature>
<dbReference type="PANTHER" id="PTHR35023:SF1">
    <property type="entry name" value="MG-PROTOPORPHYRIN IX CHELATASE"/>
    <property type="match status" value="1"/>
</dbReference>
<name>A0ABT4JXN2_9GAMM</name>
<reference evidence="3" key="1">
    <citation type="submission" date="2022-12" db="EMBL/GenBank/DDBJ databases">
        <title>Marinomonas 15G1-11 sp. nov, isolated from marine algae.</title>
        <authorList>
            <person name="Butt M."/>
            <person name="Choi D.G."/>
            <person name="Kim J.M."/>
            <person name="Lee J.K."/>
            <person name="Baek J.H."/>
            <person name="Jeon C.O."/>
        </authorList>
    </citation>
    <scope>NUCLEOTIDE SEQUENCE</scope>
    <source>
        <strain evidence="3">15G1-11</strain>
    </source>
</reference>
<dbReference type="Gene3D" id="1.10.8.80">
    <property type="entry name" value="Magnesium chelatase subunit I, C-Terminal domain"/>
    <property type="match status" value="1"/>
</dbReference>
<dbReference type="InterPro" id="IPR003593">
    <property type="entry name" value="AAA+_ATPase"/>
</dbReference>
<protein>
    <submittedName>
        <fullName evidence="3">ATP-binding protein</fullName>
    </submittedName>
</protein>
<feature type="domain" description="VWFA" evidence="2">
    <location>
        <begin position="439"/>
        <end position="592"/>
    </location>
</feature>
<keyword evidence="3" id="KW-0067">ATP-binding</keyword>
<dbReference type="SUPFAM" id="SSF52540">
    <property type="entry name" value="P-loop containing nucleoside triphosphate hydrolases"/>
    <property type="match status" value="1"/>
</dbReference>
<gene>
    <name evidence="3" type="ORF">O1D97_16350</name>
</gene>
<dbReference type="InterPro" id="IPR036465">
    <property type="entry name" value="vWFA_dom_sf"/>
</dbReference>
<keyword evidence="4" id="KW-1185">Reference proteome</keyword>
<dbReference type="Gene3D" id="3.40.50.300">
    <property type="entry name" value="P-loop containing nucleotide triphosphate hydrolases"/>
    <property type="match status" value="1"/>
</dbReference>
<accession>A0ABT4JXN2</accession>
<dbReference type="InterPro" id="IPR041628">
    <property type="entry name" value="ChlI/MoxR_AAA_lid"/>
</dbReference>
<dbReference type="Gene3D" id="3.40.50.410">
    <property type="entry name" value="von Willebrand factor, type A domain"/>
    <property type="match status" value="1"/>
</dbReference>
<dbReference type="InterPro" id="IPR052989">
    <property type="entry name" value="Mg-chelatase_DI-like"/>
</dbReference>
<dbReference type="InterPro" id="IPR002035">
    <property type="entry name" value="VWF_A"/>
</dbReference>
<dbReference type="InterPro" id="IPR027417">
    <property type="entry name" value="P-loop_NTPase"/>
</dbReference>
<feature type="region of interest" description="Disordered" evidence="1">
    <location>
        <begin position="289"/>
        <end position="345"/>
    </location>
</feature>
<dbReference type="PROSITE" id="PS50234">
    <property type="entry name" value="VWFA"/>
    <property type="match status" value="1"/>
</dbReference>
<dbReference type="Pfam" id="PF17863">
    <property type="entry name" value="AAA_lid_2"/>
    <property type="match status" value="1"/>
</dbReference>
<evidence type="ECO:0000256" key="1">
    <source>
        <dbReference type="SAM" id="MobiDB-lite"/>
    </source>
</evidence>
<dbReference type="SMART" id="SM00382">
    <property type="entry name" value="AAA"/>
    <property type="match status" value="1"/>
</dbReference>
<dbReference type="PANTHER" id="PTHR35023">
    <property type="entry name" value="CHELATASE-RELATED"/>
    <property type="match status" value="1"/>
</dbReference>
<evidence type="ECO:0000313" key="3">
    <source>
        <dbReference type="EMBL" id="MCZ2723140.1"/>
    </source>
</evidence>
<dbReference type="Pfam" id="PF13519">
    <property type="entry name" value="VWA_2"/>
    <property type="match status" value="1"/>
</dbReference>
<dbReference type="EMBL" id="JAPUBN010000020">
    <property type="protein sequence ID" value="MCZ2723140.1"/>
    <property type="molecule type" value="Genomic_DNA"/>
</dbReference>
<dbReference type="SUPFAM" id="SSF53300">
    <property type="entry name" value="vWA-like"/>
    <property type="match status" value="1"/>
</dbReference>
<sequence length="592" mass="65416">MAVSERKEFPFSAVAGQDQFKLALILAAINPLIGGVLVSGPRGSAKSTLARGIAGILPQDDSGVDAAFTTLPLGASEERLLGTLDLQQVLNDKKVAFHPGLLSKAHGGVLYVDEVNLLADNLVDQLLDVAASGVNRVERDGISHEHDARFLLVGTMNPDEGELRPQLQDRFGLMVQLTNQYTLDERMQIVQLREKFDNDAVVFCEAFRFKQKNLRQSIQVARTQLKKVTCSDAIRMEIAQRCHLARVDGVRADIVWVRAAMAHSVWRGSSQVGLQDVDKVEELVLAHRRQTPPSSGQPQPPSENRSHNPPHNDSAASSRRPADSHKAMNTAPKGESDQDQKEGDWGSMNVQSFISETLVKCSSKNEFVSSKKTLKPPFFNFSDKHYGGKEKGLSSGGQRPNLMRQGDSVDWFTTVIKSPYEWPPRKLHYQSRKLGRAMLHFILLDTSASTVGQAFLKRGKEAILAIAEHAYLRREEIAILGFGNNQVVSLLPKMRAPKELSAQLSKIQAGGGTPLKMALVKASEQLIRWQRNQPELQSHVYLVTDGRTSLESISTRFLSPCSVLDTEVIPVKRGRAEQLAHCLGAQYFLLKA</sequence>
<dbReference type="RefSeq" id="WP_269127236.1">
    <property type="nucleotide sequence ID" value="NZ_JAPUBN010000020.1"/>
</dbReference>
<dbReference type="InterPro" id="IPR011704">
    <property type="entry name" value="ATPase_dyneun-rel_AAA"/>
</dbReference>
<evidence type="ECO:0000259" key="2">
    <source>
        <dbReference type="PROSITE" id="PS50234"/>
    </source>
</evidence>
<dbReference type="Pfam" id="PF07728">
    <property type="entry name" value="AAA_5"/>
    <property type="match status" value="1"/>
</dbReference>
<organism evidence="3 4">
    <name type="scientific">Marinomonas phaeophyticola</name>
    <dbReference type="NCBI Taxonomy" id="3004091"/>
    <lineage>
        <taxon>Bacteria</taxon>
        <taxon>Pseudomonadati</taxon>
        <taxon>Pseudomonadota</taxon>
        <taxon>Gammaproteobacteria</taxon>
        <taxon>Oceanospirillales</taxon>
        <taxon>Oceanospirillaceae</taxon>
        <taxon>Marinomonas</taxon>
    </lineage>
</organism>